<dbReference type="InterPro" id="IPR035969">
    <property type="entry name" value="Rab-GAP_TBC_sf"/>
</dbReference>
<dbReference type="Gene3D" id="1.10.472.80">
    <property type="entry name" value="Ypt/Rab-GAP domain of gyp1p, domain 3"/>
    <property type="match status" value="1"/>
</dbReference>
<dbReference type="InterPro" id="IPR000195">
    <property type="entry name" value="Rab-GAP-TBC_dom"/>
</dbReference>
<dbReference type="PROSITE" id="PS50086">
    <property type="entry name" value="TBC_RABGAP"/>
    <property type="match status" value="1"/>
</dbReference>
<dbReference type="EMBL" id="KQ474074">
    <property type="protein sequence ID" value="KPV77725.1"/>
    <property type="molecule type" value="Genomic_DNA"/>
</dbReference>
<dbReference type="AlphaFoldDB" id="A0A194SB92"/>
<dbReference type="InterPro" id="IPR050302">
    <property type="entry name" value="Rab_GAP_TBC_domain"/>
</dbReference>
<dbReference type="SUPFAM" id="SSF47923">
    <property type="entry name" value="Ypt/Rab-GAP domain of gyp1p"/>
    <property type="match status" value="2"/>
</dbReference>
<dbReference type="Proteomes" id="UP000053890">
    <property type="component" value="Unassembled WGS sequence"/>
</dbReference>
<dbReference type="GO" id="GO:0031267">
    <property type="term" value="F:small GTPase binding"/>
    <property type="evidence" value="ECO:0007669"/>
    <property type="project" value="TreeGrafter"/>
</dbReference>
<accession>A0A194SB92</accession>
<dbReference type="OMA" id="GHVMFRT"/>
<evidence type="ECO:0000259" key="1">
    <source>
        <dbReference type="PROSITE" id="PS50086"/>
    </source>
</evidence>
<dbReference type="FunFam" id="1.10.8.270:FF:000023">
    <property type="entry name" value="TBC domain-containing protein C1778.09"/>
    <property type="match status" value="1"/>
</dbReference>
<reference evidence="2 3" key="1">
    <citation type="journal article" date="2015" name="Front. Microbiol.">
        <title>Genome sequence of the plant growth promoting endophytic yeast Rhodotorula graminis WP1.</title>
        <authorList>
            <person name="Firrincieli A."/>
            <person name="Otillar R."/>
            <person name="Salamov A."/>
            <person name="Schmutz J."/>
            <person name="Khan Z."/>
            <person name="Redman R.S."/>
            <person name="Fleck N.D."/>
            <person name="Lindquist E."/>
            <person name="Grigoriev I.V."/>
            <person name="Doty S.L."/>
        </authorList>
    </citation>
    <scope>NUCLEOTIDE SEQUENCE [LARGE SCALE GENOMIC DNA]</scope>
    <source>
        <strain evidence="2 3">WP1</strain>
    </source>
</reference>
<dbReference type="PANTHER" id="PTHR47219">
    <property type="entry name" value="RAB GTPASE-ACTIVATING PROTEIN 1-LIKE"/>
    <property type="match status" value="1"/>
</dbReference>
<dbReference type="GeneID" id="28973084"/>
<evidence type="ECO:0000313" key="2">
    <source>
        <dbReference type="EMBL" id="KPV77725.1"/>
    </source>
</evidence>
<dbReference type="PANTHER" id="PTHR47219:SF9">
    <property type="entry name" value="GTPASE ACTIVATING PROTEIN AND CENTROSOME-ASSOCIATED, ISOFORM B"/>
    <property type="match status" value="1"/>
</dbReference>
<dbReference type="Gene3D" id="1.10.8.270">
    <property type="entry name" value="putative rabgap domain of human tbc1 domain family member 14 like domains"/>
    <property type="match status" value="1"/>
</dbReference>
<dbReference type="Pfam" id="PF00566">
    <property type="entry name" value="RabGAP-TBC"/>
    <property type="match status" value="1"/>
</dbReference>
<dbReference type="RefSeq" id="XP_018273774.1">
    <property type="nucleotide sequence ID" value="XM_018412635.1"/>
</dbReference>
<dbReference type="OrthoDB" id="294251at2759"/>
<organism evidence="2 3">
    <name type="scientific">Rhodotorula graminis (strain WP1)</name>
    <dbReference type="NCBI Taxonomy" id="578459"/>
    <lineage>
        <taxon>Eukaryota</taxon>
        <taxon>Fungi</taxon>
        <taxon>Dikarya</taxon>
        <taxon>Basidiomycota</taxon>
        <taxon>Pucciniomycotina</taxon>
        <taxon>Microbotryomycetes</taxon>
        <taxon>Sporidiobolales</taxon>
        <taxon>Sporidiobolaceae</taxon>
        <taxon>Rhodotorula</taxon>
    </lineage>
</organism>
<sequence>MLSVAKRDPGGNAQDWVVSSDCGKYRRLQRRVFKGIPDRWRRAVWGLMLERMAGEVEGHRGGAPSLERLTAEYEALVAAPYVQDVQIDLDVPRTISGHVMFHTRYGQGQRSLFHVLHAFGLRCEDIGGYCQGMGSLAATLLCYFEPERAYVAMCRLFDQYRLAHIFAPGFPGLHEAWHVQQKLVELLMPDVHASFEEHCVHPSSYSSKWYLTLYTNSFPFATQLRLWDALLLEGVDVLVIIAVGIIWHFQHEFTTPNASFESILTTLGGYFFVESDDALLRWVRKTLRLKGLRDKIKTWRAEYRKDNPLPGGGH</sequence>
<protein>
    <recommendedName>
        <fullName evidence="1">Rab-GAP TBC domain-containing protein</fullName>
    </recommendedName>
</protein>
<gene>
    <name evidence="2" type="ORF">RHOBADRAFT_24275</name>
</gene>
<dbReference type="STRING" id="578459.A0A194SB92"/>
<dbReference type="GO" id="GO:0005096">
    <property type="term" value="F:GTPase activator activity"/>
    <property type="evidence" value="ECO:0007669"/>
    <property type="project" value="TreeGrafter"/>
</dbReference>
<feature type="domain" description="Rab-GAP TBC" evidence="1">
    <location>
        <begin position="35"/>
        <end position="234"/>
    </location>
</feature>
<dbReference type="SMART" id="SM00164">
    <property type="entry name" value="TBC"/>
    <property type="match status" value="1"/>
</dbReference>
<proteinExistence type="predicted"/>
<name>A0A194SB92_RHOGW</name>
<keyword evidence="3" id="KW-1185">Reference proteome</keyword>
<evidence type="ECO:0000313" key="3">
    <source>
        <dbReference type="Proteomes" id="UP000053890"/>
    </source>
</evidence>